<feature type="non-terminal residue" evidence="8">
    <location>
        <position position="1"/>
    </location>
</feature>
<evidence type="ECO:0000256" key="5">
    <source>
        <dbReference type="SAM" id="Coils"/>
    </source>
</evidence>
<keyword evidence="6" id="KW-0472">Membrane</keyword>
<keyword evidence="4" id="KW-0539">Nucleus</keyword>
<evidence type="ECO:0000313" key="9">
    <source>
        <dbReference type="Proteomes" id="UP000824469"/>
    </source>
</evidence>
<evidence type="ECO:0000256" key="3">
    <source>
        <dbReference type="ARBA" id="ARBA00023163"/>
    </source>
</evidence>
<dbReference type="InterPro" id="IPR051358">
    <property type="entry name" value="TF_AMS/ICE1/BHLH6-like"/>
</dbReference>
<evidence type="ECO:0000259" key="7">
    <source>
        <dbReference type="PROSITE" id="PS50888"/>
    </source>
</evidence>
<feature type="coiled-coil region" evidence="5">
    <location>
        <begin position="122"/>
        <end position="156"/>
    </location>
</feature>
<keyword evidence="5" id="KW-0175">Coiled coil</keyword>
<sequence length="224" mass="25977">LIGITFLQRRMRLREDQRETTPWHLWILVSFLGSGPIGITFLQMSPMRSTAEKRDGIHIIIPPSPPHLHAHASDNAAAKKRKRNQSIIFSEKIRRKRMRQFLSTLTSILPIPNTKVARYCLIEESIKYIEKLHRQVEELKKKREQLLDKKNRQELSLPSSPSTDMVDVDVEVYGDEVIIRITSFKMPRNLSKIYQVIEAQHFMDIQSADICSGDCFVFLSFCAT</sequence>
<dbReference type="Gene3D" id="4.10.280.10">
    <property type="entry name" value="Helix-loop-helix DNA-binding domain"/>
    <property type="match status" value="1"/>
</dbReference>
<dbReference type="AlphaFoldDB" id="A0AA38GZZ3"/>
<dbReference type="GO" id="GO:0005634">
    <property type="term" value="C:nucleus"/>
    <property type="evidence" value="ECO:0007669"/>
    <property type="project" value="UniProtKB-SubCell"/>
</dbReference>
<feature type="transmembrane region" description="Helical" evidence="6">
    <location>
        <begin position="23"/>
        <end position="44"/>
    </location>
</feature>
<keyword evidence="6" id="KW-1133">Transmembrane helix</keyword>
<proteinExistence type="predicted"/>
<dbReference type="GO" id="GO:0003700">
    <property type="term" value="F:DNA-binding transcription factor activity"/>
    <property type="evidence" value="ECO:0007669"/>
    <property type="project" value="TreeGrafter"/>
</dbReference>
<name>A0AA38GZZ3_TAXCH</name>
<evidence type="ECO:0000256" key="4">
    <source>
        <dbReference type="ARBA" id="ARBA00023242"/>
    </source>
</evidence>
<dbReference type="EMBL" id="JAHRHJ020000001">
    <property type="protein sequence ID" value="KAH9332026.1"/>
    <property type="molecule type" value="Genomic_DNA"/>
</dbReference>
<reference evidence="8 9" key="1">
    <citation type="journal article" date="2021" name="Nat. Plants">
        <title>The Taxus genome provides insights into paclitaxel biosynthesis.</title>
        <authorList>
            <person name="Xiong X."/>
            <person name="Gou J."/>
            <person name="Liao Q."/>
            <person name="Li Y."/>
            <person name="Zhou Q."/>
            <person name="Bi G."/>
            <person name="Li C."/>
            <person name="Du R."/>
            <person name="Wang X."/>
            <person name="Sun T."/>
            <person name="Guo L."/>
            <person name="Liang H."/>
            <person name="Lu P."/>
            <person name="Wu Y."/>
            <person name="Zhang Z."/>
            <person name="Ro D.K."/>
            <person name="Shang Y."/>
            <person name="Huang S."/>
            <person name="Yan J."/>
        </authorList>
    </citation>
    <scope>NUCLEOTIDE SEQUENCE [LARGE SCALE GENOMIC DNA]</scope>
    <source>
        <strain evidence="8">Ta-2019</strain>
    </source>
</reference>
<evidence type="ECO:0000256" key="6">
    <source>
        <dbReference type="SAM" id="Phobius"/>
    </source>
</evidence>
<dbReference type="SUPFAM" id="SSF47459">
    <property type="entry name" value="HLH, helix-loop-helix DNA-binding domain"/>
    <property type="match status" value="1"/>
</dbReference>
<keyword evidence="6" id="KW-0812">Transmembrane</keyword>
<dbReference type="Proteomes" id="UP000824469">
    <property type="component" value="Unassembled WGS sequence"/>
</dbReference>
<keyword evidence="3" id="KW-0804">Transcription</keyword>
<gene>
    <name evidence="8" type="ORF">KI387_004134</name>
</gene>
<dbReference type="SMART" id="SM00353">
    <property type="entry name" value="HLH"/>
    <property type="match status" value="1"/>
</dbReference>
<dbReference type="InterPro" id="IPR036638">
    <property type="entry name" value="HLH_DNA-bd_sf"/>
</dbReference>
<organism evidence="8 9">
    <name type="scientific">Taxus chinensis</name>
    <name type="common">Chinese yew</name>
    <name type="synonym">Taxus wallichiana var. chinensis</name>
    <dbReference type="NCBI Taxonomy" id="29808"/>
    <lineage>
        <taxon>Eukaryota</taxon>
        <taxon>Viridiplantae</taxon>
        <taxon>Streptophyta</taxon>
        <taxon>Embryophyta</taxon>
        <taxon>Tracheophyta</taxon>
        <taxon>Spermatophyta</taxon>
        <taxon>Pinopsida</taxon>
        <taxon>Pinidae</taxon>
        <taxon>Conifers II</taxon>
        <taxon>Cupressales</taxon>
        <taxon>Taxaceae</taxon>
        <taxon>Taxus</taxon>
    </lineage>
</organism>
<comment type="caution">
    <text evidence="8">The sequence shown here is derived from an EMBL/GenBank/DDBJ whole genome shotgun (WGS) entry which is preliminary data.</text>
</comment>
<evidence type="ECO:0000256" key="1">
    <source>
        <dbReference type="ARBA" id="ARBA00004123"/>
    </source>
</evidence>
<evidence type="ECO:0000256" key="2">
    <source>
        <dbReference type="ARBA" id="ARBA00023015"/>
    </source>
</evidence>
<feature type="non-terminal residue" evidence="8">
    <location>
        <position position="224"/>
    </location>
</feature>
<feature type="domain" description="BHLH" evidence="7">
    <location>
        <begin position="82"/>
        <end position="132"/>
    </location>
</feature>
<dbReference type="PROSITE" id="PS50888">
    <property type="entry name" value="BHLH"/>
    <property type="match status" value="1"/>
</dbReference>
<protein>
    <recommendedName>
        <fullName evidence="7">BHLH domain-containing protein</fullName>
    </recommendedName>
</protein>
<dbReference type="PANTHER" id="PTHR31945:SF53">
    <property type="entry name" value="BHLH DOMAIN-CONTAINING PROTEIN"/>
    <property type="match status" value="1"/>
</dbReference>
<dbReference type="InterPro" id="IPR011598">
    <property type="entry name" value="bHLH_dom"/>
</dbReference>
<dbReference type="PANTHER" id="PTHR31945">
    <property type="entry name" value="TRANSCRIPTION FACTOR SCREAM2-RELATED"/>
    <property type="match status" value="1"/>
</dbReference>
<keyword evidence="9" id="KW-1185">Reference proteome</keyword>
<dbReference type="GO" id="GO:0043565">
    <property type="term" value="F:sequence-specific DNA binding"/>
    <property type="evidence" value="ECO:0007669"/>
    <property type="project" value="TreeGrafter"/>
</dbReference>
<evidence type="ECO:0000313" key="8">
    <source>
        <dbReference type="EMBL" id="KAH9332026.1"/>
    </source>
</evidence>
<dbReference type="GO" id="GO:0046983">
    <property type="term" value="F:protein dimerization activity"/>
    <property type="evidence" value="ECO:0007669"/>
    <property type="project" value="InterPro"/>
</dbReference>
<accession>A0AA38GZZ3</accession>
<comment type="subcellular location">
    <subcellularLocation>
        <location evidence="1">Nucleus</location>
    </subcellularLocation>
</comment>
<keyword evidence="2" id="KW-0805">Transcription regulation</keyword>